<keyword evidence="1" id="KW-0732">Signal</keyword>
<dbReference type="AlphaFoldDB" id="A0A8S1LGK0"/>
<comment type="caution">
    <text evidence="2">The sequence shown here is derived from an EMBL/GenBank/DDBJ whole genome shotgun (WGS) entry which is preliminary data.</text>
</comment>
<sequence>MKSLVMIAFIITISNCLNIRQCNPAMCKGTAMECMESSECAKQLTTCLKDLKSHIAEDNSYEQFETCLNKSYASGKLLGCAKTQCPNSAAQFVTMIFNSAQSQSYISIDFKKSII</sequence>
<accession>A0A8S1LGK0</accession>
<evidence type="ECO:0000313" key="2">
    <source>
        <dbReference type="EMBL" id="CAD8065969.1"/>
    </source>
</evidence>
<dbReference type="Proteomes" id="UP000692954">
    <property type="component" value="Unassembled WGS sequence"/>
</dbReference>
<evidence type="ECO:0000313" key="3">
    <source>
        <dbReference type="Proteomes" id="UP000692954"/>
    </source>
</evidence>
<feature type="signal peptide" evidence="1">
    <location>
        <begin position="1"/>
        <end position="16"/>
    </location>
</feature>
<feature type="chain" id="PRO_5035936947" evidence="1">
    <location>
        <begin position="17"/>
        <end position="115"/>
    </location>
</feature>
<reference evidence="2" key="1">
    <citation type="submission" date="2021-01" db="EMBL/GenBank/DDBJ databases">
        <authorList>
            <consortium name="Genoscope - CEA"/>
            <person name="William W."/>
        </authorList>
    </citation>
    <scope>NUCLEOTIDE SEQUENCE</scope>
</reference>
<gene>
    <name evidence="2" type="ORF">PSON_ATCC_30995.1.T0210062</name>
</gene>
<name>A0A8S1LGK0_9CILI</name>
<proteinExistence type="predicted"/>
<evidence type="ECO:0000256" key="1">
    <source>
        <dbReference type="SAM" id="SignalP"/>
    </source>
</evidence>
<dbReference type="EMBL" id="CAJJDN010000021">
    <property type="protein sequence ID" value="CAD8065969.1"/>
    <property type="molecule type" value="Genomic_DNA"/>
</dbReference>
<organism evidence="2 3">
    <name type="scientific">Paramecium sonneborni</name>
    <dbReference type="NCBI Taxonomy" id="65129"/>
    <lineage>
        <taxon>Eukaryota</taxon>
        <taxon>Sar</taxon>
        <taxon>Alveolata</taxon>
        <taxon>Ciliophora</taxon>
        <taxon>Intramacronucleata</taxon>
        <taxon>Oligohymenophorea</taxon>
        <taxon>Peniculida</taxon>
        <taxon>Parameciidae</taxon>
        <taxon>Paramecium</taxon>
    </lineage>
</organism>
<protein>
    <submittedName>
        <fullName evidence="2">Uncharacterized protein</fullName>
    </submittedName>
</protein>
<keyword evidence="3" id="KW-1185">Reference proteome</keyword>
<dbReference type="OrthoDB" id="285557at2759"/>